<evidence type="ECO:0000313" key="2">
    <source>
        <dbReference type="EMBL" id="TCP13242.1"/>
    </source>
</evidence>
<organism evidence="2 3">
    <name type="scientific">Bisgaardia hudsonensis</name>
    <dbReference type="NCBI Taxonomy" id="109472"/>
    <lineage>
        <taxon>Bacteria</taxon>
        <taxon>Pseudomonadati</taxon>
        <taxon>Pseudomonadota</taxon>
        <taxon>Gammaproteobacteria</taxon>
        <taxon>Pasteurellales</taxon>
        <taxon>Pasteurellaceae</taxon>
        <taxon>Bisgaardia</taxon>
    </lineage>
</organism>
<dbReference type="EMBL" id="SLXI01000002">
    <property type="protein sequence ID" value="TCP13242.1"/>
    <property type="molecule type" value="Genomic_DNA"/>
</dbReference>
<dbReference type="RefSeq" id="WP_132022598.1">
    <property type="nucleotide sequence ID" value="NZ_CP016605.1"/>
</dbReference>
<gene>
    <name evidence="2" type="ORF">EV697_102115</name>
</gene>
<evidence type="ECO:0000313" key="3">
    <source>
        <dbReference type="Proteomes" id="UP000294841"/>
    </source>
</evidence>
<keyword evidence="1" id="KW-1133">Transmembrane helix</keyword>
<comment type="caution">
    <text evidence="2">The sequence shown here is derived from an EMBL/GenBank/DDBJ whole genome shotgun (WGS) entry which is preliminary data.</text>
</comment>
<sequence>MFKFIIDVFITGIKIDLIILLFFLFIIGLGISFFLILTNRNGIYYVLIWLVSIIIYSVYLIIKKSKKINYEKKSMTETELWVEKELQRPIIQKILNKKEDK</sequence>
<dbReference type="Proteomes" id="UP000294841">
    <property type="component" value="Unassembled WGS sequence"/>
</dbReference>
<evidence type="ECO:0000256" key="1">
    <source>
        <dbReference type="SAM" id="Phobius"/>
    </source>
</evidence>
<dbReference type="AlphaFoldDB" id="A0A4R2N108"/>
<reference evidence="2 3" key="1">
    <citation type="submission" date="2019-03" db="EMBL/GenBank/DDBJ databases">
        <title>Genomic Encyclopedia of Type Strains, Phase IV (KMG-IV): sequencing the most valuable type-strain genomes for metagenomic binning, comparative biology and taxonomic classification.</title>
        <authorList>
            <person name="Goeker M."/>
        </authorList>
    </citation>
    <scope>NUCLEOTIDE SEQUENCE [LARGE SCALE GENOMIC DNA]</scope>
    <source>
        <strain evidence="2 3">DSM 28231</strain>
    </source>
</reference>
<keyword evidence="1" id="KW-0812">Transmembrane</keyword>
<feature type="transmembrane region" description="Helical" evidence="1">
    <location>
        <begin position="12"/>
        <end position="37"/>
    </location>
</feature>
<name>A0A4R2N108_9PAST</name>
<keyword evidence="3" id="KW-1185">Reference proteome</keyword>
<keyword evidence="1" id="KW-0472">Membrane</keyword>
<protein>
    <submittedName>
        <fullName evidence="2">Uncharacterized protein</fullName>
    </submittedName>
</protein>
<feature type="transmembrane region" description="Helical" evidence="1">
    <location>
        <begin position="43"/>
        <end position="62"/>
    </location>
</feature>
<accession>A0A4R2N108</accession>
<proteinExistence type="predicted"/>